<feature type="region of interest" description="Disordered" evidence="1">
    <location>
        <begin position="130"/>
        <end position="165"/>
    </location>
</feature>
<dbReference type="AlphaFoldDB" id="A0AAN4ZG98"/>
<reference evidence="3" key="1">
    <citation type="submission" date="2022-10" db="EMBL/GenBank/DDBJ databases">
        <title>Genome assembly of Pristionchus species.</title>
        <authorList>
            <person name="Yoshida K."/>
            <person name="Sommer R.J."/>
        </authorList>
    </citation>
    <scope>NUCLEOTIDE SEQUENCE [LARGE SCALE GENOMIC DNA]</scope>
    <source>
        <strain evidence="3">RS5460</strain>
    </source>
</reference>
<dbReference type="Proteomes" id="UP001328107">
    <property type="component" value="Unassembled WGS sequence"/>
</dbReference>
<comment type="caution">
    <text evidence="2">The sequence shown here is derived from an EMBL/GenBank/DDBJ whole genome shotgun (WGS) entry which is preliminary data.</text>
</comment>
<keyword evidence="3" id="KW-1185">Reference proteome</keyword>
<sequence length="165" mass="17304">STSSFSSSALLLQQFARLSSQLCSPLLAGCVFLPHGVKVGLPLCDATLAVTEGVANGEDAAGHLNKCRVIVELGPIGEIEVGQARLHLIVPILGSETAHCSSSDDPVAHLEEGTRQRPRHAHKLALALEVDPEAGRGQAKPGPASARDHVQRAPLADDRSHHCIP</sequence>
<feature type="compositionally biased region" description="Basic and acidic residues" evidence="1">
    <location>
        <begin position="146"/>
        <end position="165"/>
    </location>
</feature>
<evidence type="ECO:0000313" key="3">
    <source>
        <dbReference type="Proteomes" id="UP001328107"/>
    </source>
</evidence>
<organism evidence="2 3">
    <name type="scientific">Pristionchus mayeri</name>
    <dbReference type="NCBI Taxonomy" id="1317129"/>
    <lineage>
        <taxon>Eukaryota</taxon>
        <taxon>Metazoa</taxon>
        <taxon>Ecdysozoa</taxon>
        <taxon>Nematoda</taxon>
        <taxon>Chromadorea</taxon>
        <taxon>Rhabditida</taxon>
        <taxon>Rhabditina</taxon>
        <taxon>Diplogasteromorpha</taxon>
        <taxon>Diplogasteroidea</taxon>
        <taxon>Neodiplogasteridae</taxon>
        <taxon>Pristionchus</taxon>
    </lineage>
</organism>
<accession>A0AAN4ZG98</accession>
<evidence type="ECO:0000256" key="1">
    <source>
        <dbReference type="SAM" id="MobiDB-lite"/>
    </source>
</evidence>
<dbReference type="EMBL" id="BTRK01000002">
    <property type="protein sequence ID" value="GMR38501.1"/>
    <property type="molecule type" value="Genomic_DNA"/>
</dbReference>
<feature type="non-terminal residue" evidence="2">
    <location>
        <position position="1"/>
    </location>
</feature>
<evidence type="ECO:0000313" key="2">
    <source>
        <dbReference type="EMBL" id="GMR38501.1"/>
    </source>
</evidence>
<feature type="non-terminal residue" evidence="2">
    <location>
        <position position="165"/>
    </location>
</feature>
<protein>
    <submittedName>
        <fullName evidence="2">Uncharacterized protein</fullName>
    </submittedName>
</protein>
<gene>
    <name evidence="2" type="ORF">PMAYCL1PPCAC_08696</name>
</gene>
<proteinExistence type="predicted"/>
<name>A0AAN4ZG98_9BILA</name>